<feature type="region of interest" description="Disordered" evidence="1">
    <location>
        <begin position="1"/>
        <end position="42"/>
    </location>
</feature>
<dbReference type="PANTHER" id="PTHR43072">
    <property type="entry name" value="N-ACETYLTRANSFERASE"/>
    <property type="match status" value="1"/>
</dbReference>
<evidence type="ECO:0000259" key="2">
    <source>
        <dbReference type="PROSITE" id="PS51186"/>
    </source>
</evidence>
<dbReference type="Gene3D" id="3.40.630.30">
    <property type="match status" value="1"/>
</dbReference>
<feature type="domain" description="N-acetyltransferase" evidence="2">
    <location>
        <begin position="45"/>
        <end position="208"/>
    </location>
</feature>
<dbReference type="Proteomes" id="UP000406256">
    <property type="component" value="Unassembled WGS sequence"/>
</dbReference>
<evidence type="ECO:0000313" key="3">
    <source>
        <dbReference type="EMBL" id="VVD78707.1"/>
    </source>
</evidence>
<dbReference type="CDD" id="cd04301">
    <property type="entry name" value="NAT_SF"/>
    <property type="match status" value="1"/>
</dbReference>
<dbReference type="RefSeq" id="WP_150667742.1">
    <property type="nucleotide sequence ID" value="NZ_CABPSB010000002.1"/>
</dbReference>
<organism evidence="3 4">
    <name type="scientific">Pandoraea anhela</name>
    <dbReference type="NCBI Taxonomy" id="2508295"/>
    <lineage>
        <taxon>Bacteria</taxon>
        <taxon>Pseudomonadati</taxon>
        <taxon>Pseudomonadota</taxon>
        <taxon>Betaproteobacteria</taxon>
        <taxon>Burkholderiales</taxon>
        <taxon>Burkholderiaceae</taxon>
        <taxon>Pandoraea</taxon>
    </lineage>
</organism>
<evidence type="ECO:0000313" key="4">
    <source>
        <dbReference type="Proteomes" id="UP000406256"/>
    </source>
</evidence>
<proteinExistence type="predicted"/>
<dbReference type="PROSITE" id="PS51186">
    <property type="entry name" value="GNAT"/>
    <property type="match status" value="1"/>
</dbReference>
<dbReference type="InterPro" id="IPR000182">
    <property type="entry name" value="GNAT_dom"/>
</dbReference>
<feature type="compositionally biased region" description="Low complexity" evidence="1">
    <location>
        <begin position="1"/>
        <end position="30"/>
    </location>
</feature>
<dbReference type="PANTHER" id="PTHR43072:SF8">
    <property type="entry name" value="ACYLTRANSFERASE FABY-RELATED"/>
    <property type="match status" value="1"/>
</dbReference>
<sequence>MSSSDSPHAPHAPHSSDPSHSSSSTAAPATQTPHLASTERAHGACTVRPVRDDDLPAITAIYAHHVLTGSASFEEVPPDEAEMRARCKRIGDAGLPYLVAERNGNVLGYAYATYYRPRSAYRFTLEDSVYIAADATGQGVGRALLRTLIAHCEGGPWRQLIANVGDSGNQASLALHAACGFEHVGVLKSVGFKFGRWIDTVLMQRALNAGDKALPA</sequence>
<dbReference type="AlphaFoldDB" id="A0A5E4SSN1"/>
<keyword evidence="3" id="KW-0808">Transferase</keyword>
<dbReference type="InterPro" id="IPR016181">
    <property type="entry name" value="Acyl_CoA_acyltransferase"/>
</dbReference>
<keyword evidence="4" id="KW-1185">Reference proteome</keyword>
<dbReference type="OrthoDB" id="5459937at2"/>
<dbReference type="SUPFAM" id="SSF55729">
    <property type="entry name" value="Acyl-CoA N-acyltransferases (Nat)"/>
    <property type="match status" value="1"/>
</dbReference>
<dbReference type="Pfam" id="PF00583">
    <property type="entry name" value="Acetyltransf_1"/>
    <property type="match status" value="1"/>
</dbReference>
<gene>
    <name evidence="3" type="ORF">PAN31108_00995</name>
</gene>
<dbReference type="EMBL" id="CABPSB010000002">
    <property type="protein sequence ID" value="VVD78707.1"/>
    <property type="molecule type" value="Genomic_DNA"/>
</dbReference>
<dbReference type="GO" id="GO:0016747">
    <property type="term" value="F:acyltransferase activity, transferring groups other than amino-acyl groups"/>
    <property type="evidence" value="ECO:0007669"/>
    <property type="project" value="InterPro"/>
</dbReference>
<evidence type="ECO:0000256" key="1">
    <source>
        <dbReference type="SAM" id="MobiDB-lite"/>
    </source>
</evidence>
<accession>A0A5E4SSN1</accession>
<protein>
    <submittedName>
        <fullName evidence="3">GCN5 family acetyltransferase</fullName>
    </submittedName>
</protein>
<name>A0A5E4SSN1_9BURK</name>
<reference evidence="3 4" key="1">
    <citation type="submission" date="2019-08" db="EMBL/GenBank/DDBJ databases">
        <authorList>
            <person name="Peeters C."/>
        </authorList>
    </citation>
    <scope>NUCLEOTIDE SEQUENCE [LARGE SCALE GENOMIC DNA]</scope>
    <source>
        <strain evidence="3 4">LMG 31108</strain>
    </source>
</reference>